<protein>
    <recommendedName>
        <fullName evidence="2">HupH hydrogenase expression protein C-terminal domain-containing protein</fullName>
    </recommendedName>
</protein>
<accession>A0A625WA84</accession>
<evidence type="ECO:0000256" key="1">
    <source>
        <dbReference type="ARBA" id="ARBA00010832"/>
    </source>
</evidence>
<dbReference type="Gene3D" id="3.30.1370.140">
    <property type="entry name" value="HupH hydrogenase expression protein, C-terminal domain"/>
    <property type="match status" value="2"/>
</dbReference>
<evidence type="ECO:0000313" key="3">
    <source>
        <dbReference type="EMBL" id="EDA3966108.1"/>
    </source>
</evidence>
<dbReference type="EMBL" id="AALJXH010000001">
    <property type="protein sequence ID" value="EDA3966108.1"/>
    <property type="molecule type" value="Genomic_DNA"/>
</dbReference>
<dbReference type="SUPFAM" id="SSF56762">
    <property type="entry name" value="HydB/Nqo4-like"/>
    <property type="match status" value="1"/>
</dbReference>
<dbReference type="Pfam" id="PF04809">
    <property type="entry name" value="HupH_C"/>
    <property type="match status" value="2"/>
</dbReference>
<comment type="caution">
    <text evidence="3">The sequence shown here is derived from an EMBL/GenBank/DDBJ whole genome shotgun (WGS) entry which is preliminary data.</text>
</comment>
<feature type="domain" description="HupH hydrogenase expression protein C-terminal" evidence="2">
    <location>
        <begin position="84"/>
        <end position="148"/>
    </location>
</feature>
<dbReference type="InterPro" id="IPR006894">
    <property type="entry name" value="HupH_Hydgase_express_prot_C"/>
</dbReference>
<dbReference type="AlphaFoldDB" id="A0A625WA84"/>
<dbReference type="InterPro" id="IPR029014">
    <property type="entry name" value="NiFe-Hase_large"/>
</dbReference>
<feature type="domain" description="HupH hydrogenase expression protein C-terminal" evidence="2">
    <location>
        <begin position="167"/>
        <end position="261"/>
    </location>
</feature>
<reference evidence="3" key="1">
    <citation type="submission" date="2018-07" db="EMBL/GenBank/DDBJ databases">
        <authorList>
            <consortium name="GenomeTrakr network: Whole genome sequencing for foodborne pathogen traceback"/>
        </authorList>
    </citation>
    <scope>NUCLEOTIDE SEQUENCE</scope>
    <source>
        <strain evidence="3">CFSAN035138</strain>
    </source>
</reference>
<organism evidence="3">
    <name type="scientific">Salmonella enteritidis</name>
    <dbReference type="NCBI Taxonomy" id="149539"/>
    <lineage>
        <taxon>Bacteria</taxon>
        <taxon>Pseudomonadati</taxon>
        <taxon>Pseudomonadota</taxon>
        <taxon>Gammaproteobacteria</taxon>
        <taxon>Enterobacterales</taxon>
        <taxon>Enterobacteriaceae</taxon>
        <taxon>Salmonella</taxon>
    </lineage>
</organism>
<gene>
    <name evidence="3" type="ORF">AIU46_00400</name>
</gene>
<evidence type="ECO:0000259" key="2">
    <source>
        <dbReference type="Pfam" id="PF04809"/>
    </source>
</evidence>
<name>A0A625WA84_SALEN</name>
<dbReference type="InterPro" id="IPR038527">
    <property type="entry name" value="HupH_C_sf"/>
</dbReference>
<sequence>MNHSRTIPVVNIAGPGSQPEEEDFNFLPIPAGINLPLTPVLPEQALPAELRVARHILTTLIRDMDNPVATLPFPLSYKLNATEQQNSGLLDQLLGEGEISARVLLSDGKEQRIQETVFTGVWRVREYNADQQRVADEIIIGPIPESIWQTHPQPPITPELPPQPAGLMNGAFIAHEIAERVKQPVKEPHIINLTLLPVNDADREYLDHFLGEGCSAIFSRGYGKCRIVSTHFPGVWRVNYFNDMNTLLQDMIEIADIPVSHRQATAEEWALLRRGELSPLASTIFFDDDPQTWLAAGVKGWEAWFLQERSETARWLAAVQNIITPTLPMASSPDHTLITHGPLDVSPLAIEYPLLSACCLSGKTTALRLLARCITLARSLSALPTLRWNRFDDGEWKIAVVETARGWLVHQARLTTSGNILDYRIISPTTRHAQPDGVIARELATIPLSLWSQQLQVIDPCVAVNIVE</sequence>
<comment type="similarity">
    <text evidence="1">Belongs to the HupH/HyaF family.</text>
</comment>
<proteinExistence type="inferred from homology"/>
<dbReference type="Gene3D" id="1.10.645.10">
    <property type="entry name" value="Cytochrome-c3 Hydrogenase, chain B"/>
    <property type="match status" value="1"/>
</dbReference>